<keyword evidence="2" id="KW-1185">Reference proteome</keyword>
<dbReference type="EMBL" id="AGWL01000007">
    <property type="protein sequence ID" value="EKU94954.1"/>
    <property type="molecule type" value="Genomic_DNA"/>
</dbReference>
<sequence length="78" mass="9179">MKSMKIDLEGFRFEVSKHKSDYEVEWLDRPDEGYPSGYSALYANRSDGKSPPRPDAEIVADIRDWLLEELRERNFPTQ</sequence>
<gene>
    <name evidence="1" type="ORF">HMPREF9233_01408</name>
</gene>
<dbReference type="HOGENOM" id="CLU_2614049_0_0_11"/>
<reference evidence="1 2" key="1">
    <citation type="submission" date="2012-09" db="EMBL/GenBank/DDBJ databases">
        <title>The Genome Sequence of Actinobaculum massiliae ACS-171-V-COL2.</title>
        <authorList>
            <consortium name="The Broad Institute Genome Sequencing Platform"/>
            <person name="Earl A."/>
            <person name="Ward D."/>
            <person name="Feldgarden M."/>
            <person name="Gevers D."/>
            <person name="Saerens B."/>
            <person name="Vaneechoutte M."/>
            <person name="Walker B."/>
            <person name="Young S.K."/>
            <person name="Zeng Q."/>
            <person name="Gargeya S."/>
            <person name="Fitzgerald M."/>
            <person name="Haas B."/>
            <person name="Abouelleil A."/>
            <person name="Alvarado L."/>
            <person name="Arachchi H.M."/>
            <person name="Berlin A."/>
            <person name="Chapman S.B."/>
            <person name="Goldberg J."/>
            <person name="Griggs A."/>
            <person name="Gujja S."/>
            <person name="Hansen M."/>
            <person name="Howarth C."/>
            <person name="Imamovic A."/>
            <person name="Larimer J."/>
            <person name="McCowen C."/>
            <person name="Montmayeur A."/>
            <person name="Murphy C."/>
            <person name="Neiman D."/>
            <person name="Pearson M."/>
            <person name="Priest M."/>
            <person name="Roberts A."/>
            <person name="Saif S."/>
            <person name="Shea T."/>
            <person name="Sisk P."/>
            <person name="Sykes S."/>
            <person name="Wortman J."/>
            <person name="Nusbaum C."/>
            <person name="Birren B."/>
        </authorList>
    </citation>
    <scope>NUCLEOTIDE SEQUENCE [LARGE SCALE GENOMIC DNA]</scope>
    <source>
        <strain evidence="2">ACS-171-V-Col2</strain>
    </source>
</reference>
<comment type="caution">
    <text evidence="1">The sequence shown here is derived from an EMBL/GenBank/DDBJ whole genome shotgun (WGS) entry which is preliminary data.</text>
</comment>
<dbReference type="RefSeq" id="WP_007001614.1">
    <property type="nucleotide sequence ID" value="NZ_JH992955.1"/>
</dbReference>
<dbReference type="PATRIC" id="fig|883066.3.peg.1472"/>
<proteinExistence type="predicted"/>
<organism evidence="1 2">
    <name type="scientific">Actinobaculum massiliense ACS-171-V-Col2</name>
    <dbReference type="NCBI Taxonomy" id="883066"/>
    <lineage>
        <taxon>Bacteria</taxon>
        <taxon>Bacillati</taxon>
        <taxon>Actinomycetota</taxon>
        <taxon>Actinomycetes</taxon>
        <taxon>Actinomycetales</taxon>
        <taxon>Actinomycetaceae</taxon>
        <taxon>Actinobaculum</taxon>
    </lineage>
</organism>
<protein>
    <submittedName>
        <fullName evidence="1">Uncharacterized protein</fullName>
    </submittedName>
</protein>
<name>K9ECH7_9ACTO</name>
<dbReference type="Proteomes" id="UP000009888">
    <property type="component" value="Unassembled WGS sequence"/>
</dbReference>
<accession>K9ECH7</accession>
<evidence type="ECO:0000313" key="1">
    <source>
        <dbReference type="EMBL" id="EKU94954.1"/>
    </source>
</evidence>
<evidence type="ECO:0000313" key="2">
    <source>
        <dbReference type="Proteomes" id="UP000009888"/>
    </source>
</evidence>
<dbReference type="STRING" id="202789.GCA_001457435_00700"/>
<dbReference type="AlphaFoldDB" id="K9ECH7"/>